<organism evidence="2">
    <name type="scientific">Anthurium amnicola</name>
    <dbReference type="NCBI Taxonomy" id="1678845"/>
    <lineage>
        <taxon>Eukaryota</taxon>
        <taxon>Viridiplantae</taxon>
        <taxon>Streptophyta</taxon>
        <taxon>Embryophyta</taxon>
        <taxon>Tracheophyta</taxon>
        <taxon>Spermatophyta</taxon>
        <taxon>Magnoliopsida</taxon>
        <taxon>Liliopsida</taxon>
        <taxon>Araceae</taxon>
        <taxon>Pothoideae</taxon>
        <taxon>Potheae</taxon>
        <taxon>Anthurium</taxon>
    </lineage>
</organism>
<evidence type="ECO:0000256" key="1">
    <source>
        <dbReference type="SAM" id="MobiDB-lite"/>
    </source>
</evidence>
<feature type="non-terminal residue" evidence="2">
    <location>
        <position position="108"/>
    </location>
</feature>
<reference evidence="2" key="1">
    <citation type="submission" date="2015-07" db="EMBL/GenBank/DDBJ databases">
        <title>Transcriptome Assembly of Anthurium amnicola.</title>
        <authorList>
            <person name="Suzuki J."/>
        </authorList>
    </citation>
    <scope>NUCLEOTIDE SEQUENCE</scope>
</reference>
<evidence type="ECO:0000313" key="2">
    <source>
        <dbReference type="EMBL" id="JAT42490.1"/>
    </source>
</evidence>
<protein>
    <submittedName>
        <fullName evidence="2">Ovotransferrin</fullName>
    </submittedName>
</protein>
<gene>
    <name evidence="2" type="primary">TRFE</name>
    <name evidence="2" type="ORF">g.115417</name>
</gene>
<dbReference type="AlphaFoldDB" id="A0A1D1XJA6"/>
<feature type="compositionally biased region" description="Low complexity" evidence="1">
    <location>
        <begin position="1"/>
        <end position="13"/>
    </location>
</feature>
<sequence>MRGTGRTRAGRAPGKQRPVELDVPAQCGGGRGRLGVAALLDGNSRWVRLRWQTLLRRGAGGWNWPGTAALLRRGGGWASGVAGKSAADVGGSGAAQGALYGQRQGQPV</sequence>
<feature type="region of interest" description="Disordered" evidence="1">
    <location>
        <begin position="82"/>
        <end position="108"/>
    </location>
</feature>
<name>A0A1D1XJA6_9ARAE</name>
<dbReference type="EMBL" id="GDJX01025446">
    <property type="protein sequence ID" value="JAT42490.1"/>
    <property type="molecule type" value="Transcribed_RNA"/>
</dbReference>
<accession>A0A1D1XJA6</accession>
<feature type="region of interest" description="Disordered" evidence="1">
    <location>
        <begin position="1"/>
        <end position="26"/>
    </location>
</feature>
<proteinExistence type="predicted"/>